<reference evidence="2 3" key="2">
    <citation type="submission" date="2018-11" db="EMBL/GenBank/DDBJ databases">
        <authorList>
            <consortium name="Pathogen Informatics"/>
        </authorList>
    </citation>
    <scope>NUCLEOTIDE SEQUENCE [LARGE SCALE GENOMIC DNA]</scope>
    <source>
        <strain evidence="2 3">Egypt</strain>
    </source>
</reference>
<sequence>MTDLFFCLQFTHPCRVATIVLPLLHLNFILVRWIGEVILIIYIFTRHNLLLSYNNKKIGGPGIVLHATGSVTGAPGFPNSTPLLPNLPTVGNAPGLGGTATLNFLQPHQSFATTLLPQSTHGTDYLLDLGLSQTAFPPNSNSITLFNPVESIGAAPLSHTIYPTVIQQPSGPGSQSQSLFSTSCGLNTPISTPLFVSPSSYRPSMGGVTNLVSSTTPQMATSLVSGPGPFAQPSPCLSSLNASTAPGGFLFQTTHSHPPSQSLVTPCGSLLQSPQVSVQFYP</sequence>
<keyword evidence="1" id="KW-0812">Transmembrane</keyword>
<dbReference type="WBParaSite" id="ECPE_0001800201-mRNA-1">
    <property type="protein sequence ID" value="ECPE_0001800201-mRNA-1"/>
    <property type="gene ID" value="ECPE_0001800201"/>
</dbReference>
<evidence type="ECO:0000256" key="1">
    <source>
        <dbReference type="SAM" id="Phobius"/>
    </source>
</evidence>
<evidence type="ECO:0000313" key="2">
    <source>
        <dbReference type="EMBL" id="VDP95336.1"/>
    </source>
</evidence>
<keyword evidence="1" id="KW-1133">Transmembrane helix</keyword>
<dbReference type="Proteomes" id="UP000272942">
    <property type="component" value="Unassembled WGS sequence"/>
</dbReference>
<evidence type="ECO:0000313" key="3">
    <source>
        <dbReference type="Proteomes" id="UP000272942"/>
    </source>
</evidence>
<name>A0A183BFH1_9TREM</name>
<organism evidence="4">
    <name type="scientific">Echinostoma caproni</name>
    <dbReference type="NCBI Taxonomy" id="27848"/>
    <lineage>
        <taxon>Eukaryota</taxon>
        <taxon>Metazoa</taxon>
        <taxon>Spiralia</taxon>
        <taxon>Lophotrochozoa</taxon>
        <taxon>Platyhelminthes</taxon>
        <taxon>Trematoda</taxon>
        <taxon>Digenea</taxon>
        <taxon>Plagiorchiida</taxon>
        <taxon>Echinostomata</taxon>
        <taxon>Echinostomatoidea</taxon>
        <taxon>Echinostomatidae</taxon>
        <taxon>Echinostoma</taxon>
    </lineage>
</organism>
<protein>
    <submittedName>
        <fullName evidence="4">RunxB-like protein 2</fullName>
    </submittedName>
</protein>
<keyword evidence="1" id="KW-0472">Membrane</keyword>
<dbReference type="EMBL" id="UZAN01073174">
    <property type="protein sequence ID" value="VDP95336.1"/>
    <property type="molecule type" value="Genomic_DNA"/>
</dbReference>
<keyword evidence="3" id="KW-1185">Reference proteome</keyword>
<gene>
    <name evidence="2" type="ORF">ECPE_LOCUS17956</name>
</gene>
<dbReference type="OrthoDB" id="2390104at2759"/>
<accession>A0A183BFH1</accession>
<proteinExistence type="predicted"/>
<dbReference type="AlphaFoldDB" id="A0A183BFH1"/>
<feature type="transmembrane region" description="Helical" evidence="1">
    <location>
        <begin position="26"/>
        <end position="44"/>
    </location>
</feature>
<reference evidence="4" key="1">
    <citation type="submission" date="2016-06" db="UniProtKB">
        <authorList>
            <consortium name="WormBaseParasite"/>
        </authorList>
    </citation>
    <scope>IDENTIFICATION</scope>
</reference>
<evidence type="ECO:0000313" key="4">
    <source>
        <dbReference type="WBParaSite" id="ECPE_0001800201-mRNA-1"/>
    </source>
</evidence>